<dbReference type="AlphaFoldDB" id="A0A1M7KIK3"/>
<evidence type="ECO:0000313" key="4">
    <source>
        <dbReference type="Proteomes" id="UP000184513"/>
    </source>
</evidence>
<name>A0A1M7KIK3_9BACT</name>
<accession>A0A1M7KIK3</accession>
<keyword evidence="1" id="KW-0472">Membrane</keyword>
<evidence type="ECO:0000313" key="3">
    <source>
        <dbReference type="EMBL" id="SHM65166.1"/>
    </source>
</evidence>
<feature type="signal peptide" evidence="2">
    <location>
        <begin position="1"/>
        <end position="23"/>
    </location>
</feature>
<dbReference type="OrthoDB" id="964337at2"/>
<feature type="chain" id="PRO_5012613222" description="Seryl-tRNA synthetase" evidence="2">
    <location>
        <begin position="24"/>
        <end position="102"/>
    </location>
</feature>
<dbReference type="RefSeq" id="WP_073093089.1">
    <property type="nucleotide sequence ID" value="NZ_FRCY01000002.1"/>
</dbReference>
<gene>
    <name evidence="3" type="ORF">SAMN04488057_102487</name>
</gene>
<organism evidence="3 4">
    <name type="scientific">Cyclobacterium lianum</name>
    <dbReference type="NCBI Taxonomy" id="388280"/>
    <lineage>
        <taxon>Bacteria</taxon>
        <taxon>Pseudomonadati</taxon>
        <taxon>Bacteroidota</taxon>
        <taxon>Cytophagia</taxon>
        <taxon>Cytophagales</taxon>
        <taxon>Cyclobacteriaceae</taxon>
        <taxon>Cyclobacterium</taxon>
    </lineage>
</organism>
<evidence type="ECO:0000256" key="1">
    <source>
        <dbReference type="SAM" id="Phobius"/>
    </source>
</evidence>
<dbReference type="Proteomes" id="UP000184513">
    <property type="component" value="Unassembled WGS sequence"/>
</dbReference>
<protein>
    <recommendedName>
        <fullName evidence="5">Seryl-tRNA synthetase</fullName>
    </recommendedName>
</protein>
<keyword evidence="4" id="KW-1185">Reference proteome</keyword>
<keyword evidence="2" id="KW-0732">Signal</keyword>
<evidence type="ECO:0000256" key="2">
    <source>
        <dbReference type="SAM" id="SignalP"/>
    </source>
</evidence>
<evidence type="ECO:0008006" key="5">
    <source>
        <dbReference type="Google" id="ProtNLM"/>
    </source>
</evidence>
<feature type="transmembrane region" description="Helical" evidence="1">
    <location>
        <begin position="79"/>
        <end position="101"/>
    </location>
</feature>
<reference evidence="3 4" key="1">
    <citation type="submission" date="2016-11" db="EMBL/GenBank/DDBJ databases">
        <authorList>
            <person name="Jaros S."/>
            <person name="Januszkiewicz K."/>
            <person name="Wedrychowicz H."/>
        </authorList>
    </citation>
    <scope>NUCLEOTIDE SEQUENCE [LARGE SCALE GENOMIC DNA]</scope>
    <source>
        <strain evidence="3 4">CGMCC 1.6102</strain>
    </source>
</reference>
<dbReference type="EMBL" id="FRCY01000002">
    <property type="protein sequence ID" value="SHM65166.1"/>
    <property type="molecule type" value="Genomic_DNA"/>
</dbReference>
<keyword evidence="1" id="KW-0812">Transmembrane</keyword>
<proteinExistence type="predicted"/>
<dbReference type="STRING" id="388280.SAMN04488057_102487"/>
<keyword evidence="1" id="KW-1133">Transmembrane helix</keyword>
<sequence length="102" mass="11412">MKKIAYFLSMLMLLTAIAPVAIASDKPADKEPSPEEQARLEQLDERVKEIKAMDFKAMDKEERKEIRNELREINKEAKALGGGVYISAGALIVILILLIILT</sequence>